<keyword evidence="10" id="KW-0255">Endonuclease</keyword>
<dbReference type="GO" id="GO:0006281">
    <property type="term" value="P:DNA repair"/>
    <property type="evidence" value="ECO:0007669"/>
    <property type="project" value="UniProtKB-KW"/>
</dbReference>
<keyword evidence="6" id="KW-0378">Hydrolase</keyword>
<dbReference type="Gene3D" id="3.60.10.10">
    <property type="entry name" value="Endonuclease/exonuclease/phosphatase"/>
    <property type="match status" value="1"/>
</dbReference>
<feature type="domain" description="Endonuclease/exonuclease/phosphatase" evidence="9">
    <location>
        <begin position="14"/>
        <end position="288"/>
    </location>
</feature>
<gene>
    <name evidence="10" type="ORF">IPN02_19300</name>
</gene>
<comment type="cofactor">
    <cofactor evidence="1">
        <name>Mn(2+)</name>
        <dbReference type="ChEBI" id="CHEBI:29035"/>
    </cofactor>
</comment>
<evidence type="ECO:0000256" key="5">
    <source>
        <dbReference type="ARBA" id="ARBA00022763"/>
    </source>
</evidence>
<evidence type="ECO:0000256" key="2">
    <source>
        <dbReference type="ARBA" id="ARBA00001946"/>
    </source>
</evidence>
<dbReference type="GO" id="GO:0046872">
    <property type="term" value="F:metal ion binding"/>
    <property type="evidence" value="ECO:0007669"/>
    <property type="project" value="UniProtKB-KW"/>
</dbReference>
<accession>A0A936TEP5</accession>
<evidence type="ECO:0000313" key="11">
    <source>
        <dbReference type="Proteomes" id="UP000727993"/>
    </source>
</evidence>
<evidence type="ECO:0000256" key="1">
    <source>
        <dbReference type="ARBA" id="ARBA00001936"/>
    </source>
</evidence>
<comment type="cofactor">
    <cofactor evidence="2">
        <name>Mg(2+)</name>
        <dbReference type="ChEBI" id="CHEBI:18420"/>
    </cofactor>
</comment>
<keyword evidence="8" id="KW-0234">DNA repair</keyword>
<dbReference type="InterPro" id="IPR005135">
    <property type="entry name" value="Endo/exonuclease/phosphatase"/>
</dbReference>
<reference evidence="10 11" key="1">
    <citation type="submission" date="2020-10" db="EMBL/GenBank/DDBJ databases">
        <title>Connecting structure to function with the recovery of over 1000 high-quality activated sludge metagenome-assembled genomes encoding full-length rRNA genes using long-read sequencing.</title>
        <authorList>
            <person name="Singleton C.M."/>
            <person name="Petriglieri F."/>
            <person name="Kristensen J.M."/>
            <person name="Kirkegaard R.H."/>
            <person name="Michaelsen T.Y."/>
            <person name="Andersen M.H."/>
            <person name="Karst S.M."/>
            <person name="Dueholm M.S."/>
            <person name="Nielsen P.H."/>
            <person name="Albertsen M."/>
        </authorList>
    </citation>
    <scope>NUCLEOTIDE SEQUENCE [LARGE SCALE GENOMIC DNA]</scope>
    <source>
        <strain evidence="10">Lyne_18-Q3-R50-59_MAXAC.006</strain>
    </source>
</reference>
<proteinExistence type="predicted"/>
<evidence type="ECO:0000256" key="7">
    <source>
        <dbReference type="ARBA" id="ARBA00022842"/>
    </source>
</evidence>
<dbReference type="Proteomes" id="UP000727993">
    <property type="component" value="Unassembled WGS sequence"/>
</dbReference>
<evidence type="ECO:0000256" key="4">
    <source>
        <dbReference type="ARBA" id="ARBA00022723"/>
    </source>
</evidence>
<name>A0A936TEP5_9ACTN</name>
<keyword evidence="5" id="KW-0227">DNA damage</keyword>
<dbReference type="InterPro" id="IPR051547">
    <property type="entry name" value="TDP2-like"/>
</dbReference>
<comment type="caution">
    <text evidence="10">The sequence shown here is derived from an EMBL/GenBank/DDBJ whole genome shotgun (WGS) entry which is preliminary data.</text>
</comment>
<evidence type="ECO:0000256" key="8">
    <source>
        <dbReference type="ARBA" id="ARBA00023204"/>
    </source>
</evidence>
<evidence type="ECO:0000256" key="3">
    <source>
        <dbReference type="ARBA" id="ARBA00022722"/>
    </source>
</evidence>
<dbReference type="PANTHER" id="PTHR15822:SF4">
    <property type="entry name" value="TYROSYL-DNA PHOSPHODIESTERASE 2"/>
    <property type="match status" value="1"/>
</dbReference>
<dbReference type="Pfam" id="PF03372">
    <property type="entry name" value="Exo_endo_phos"/>
    <property type="match status" value="1"/>
</dbReference>
<keyword evidence="7" id="KW-0460">Magnesium</keyword>
<evidence type="ECO:0000313" key="10">
    <source>
        <dbReference type="EMBL" id="MBK9298931.1"/>
    </source>
</evidence>
<dbReference type="InterPro" id="IPR036691">
    <property type="entry name" value="Endo/exonu/phosph_ase_sf"/>
</dbReference>
<protein>
    <submittedName>
        <fullName evidence="10">Endonuclease/exonuclease/phosphatase family protein</fullName>
    </submittedName>
</protein>
<organism evidence="10 11">
    <name type="scientific">Candidatus Neomicrothrix subdominans</name>
    <dbReference type="NCBI Taxonomy" id="2954438"/>
    <lineage>
        <taxon>Bacteria</taxon>
        <taxon>Bacillati</taxon>
        <taxon>Actinomycetota</taxon>
        <taxon>Acidimicrobiia</taxon>
        <taxon>Acidimicrobiales</taxon>
        <taxon>Microthrixaceae</taxon>
        <taxon>Candidatus Neomicrothrix</taxon>
    </lineage>
</organism>
<evidence type="ECO:0000256" key="6">
    <source>
        <dbReference type="ARBA" id="ARBA00022801"/>
    </source>
</evidence>
<dbReference type="SUPFAM" id="SSF56219">
    <property type="entry name" value="DNase I-like"/>
    <property type="match status" value="1"/>
</dbReference>
<evidence type="ECO:0000259" key="9">
    <source>
        <dbReference type="Pfam" id="PF03372"/>
    </source>
</evidence>
<dbReference type="GO" id="GO:0004519">
    <property type="term" value="F:endonuclease activity"/>
    <property type="evidence" value="ECO:0007669"/>
    <property type="project" value="UniProtKB-KW"/>
</dbReference>
<dbReference type="PANTHER" id="PTHR15822">
    <property type="entry name" value="TRAF AND TNF RECEPTOR-ASSOCIATED PROTEIN"/>
    <property type="match status" value="1"/>
</dbReference>
<keyword evidence="3" id="KW-0540">Nuclease</keyword>
<sequence length="303" mass="33657">MATAEDVTMSLRVLTLNIGSLLEPDWDRRRYEIVAWLDRLDPDVVCFQEVSEGAERPNTAGWIADAAAREWHWAFGGAGLATDLWPDTTTLFGSAVLSRWPVEASEYHRLGTAVPDATTDAMVDAVPWELFHVRTAGMDLFSTHLAPAPSHGAHRRVQVTEIDRIIKAVRGDRDEQRFGDRRQGLPAILCGDFNAEPDSDEIRYLCGLTDLDGETTFYLDAWRTAGDGSGYTNDWQANPYCAALNVHRKRIDYVFVGDAFVRRGNAGRVIDARVVADEPITGIVASDHFGVLAEIVWPDRPSD</sequence>
<dbReference type="AlphaFoldDB" id="A0A936TEP5"/>
<keyword evidence="4" id="KW-0479">Metal-binding</keyword>
<dbReference type="GO" id="GO:0016787">
    <property type="term" value="F:hydrolase activity"/>
    <property type="evidence" value="ECO:0007669"/>
    <property type="project" value="UniProtKB-KW"/>
</dbReference>
<dbReference type="EMBL" id="JADJZA010000011">
    <property type="protein sequence ID" value="MBK9298931.1"/>
    <property type="molecule type" value="Genomic_DNA"/>
</dbReference>